<name>A0A9J6ZM33_9BACT</name>
<accession>A0A9J6ZM33</accession>
<reference evidence="2" key="2">
    <citation type="submission" date="2022-06" db="EMBL/GenBank/DDBJ databases">
        <title>Xiashengella guii gen. nov. sp. nov., a bacterium isolated form anaerobic digestion tank.</title>
        <authorList>
            <person name="Huang H."/>
        </authorList>
    </citation>
    <scope>NUCLEOTIDE SEQUENCE</scope>
    <source>
        <strain evidence="2">Ai-910</strain>
    </source>
</reference>
<dbReference type="KEGG" id="alkq:M9189_06620"/>
<feature type="transmembrane region" description="Helical" evidence="1">
    <location>
        <begin position="6"/>
        <end position="24"/>
    </location>
</feature>
<keyword evidence="3" id="KW-1185">Reference proteome</keyword>
<dbReference type="EMBL" id="CP098400">
    <property type="protein sequence ID" value="URW78535.1"/>
    <property type="molecule type" value="Genomic_DNA"/>
</dbReference>
<dbReference type="AlphaFoldDB" id="A0A9J6ZM33"/>
<reference evidence="2" key="1">
    <citation type="submission" date="2022-05" db="EMBL/GenBank/DDBJ databases">
        <authorList>
            <person name="Sun X."/>
        </authorList>
    </citation>
    <scope>NUCLEOTIDE SEQUENCE</scope>
    <source>
        <strain evidence="2">Ai-910</strain>
    </source>
</reference>
<sequence length="210" mass="23771">MKTTFQILLIIVIGFLAFLVYESIMRPVKFQREYNIRTEKVIDRLKDIRSAQVAYKLVNGKYTASFDTLSDFVANGQIPVVRMEGSLNDSMILAGMTELKALELGIIKRDTAYVNVIDTLFKTKTWIADSLRYVPFTDKAEFELGTNVLSTASGVDVEVFEAKVPYEVFLQGLEKQEIINLREVDVKLNRFPGLRVGSLTEANNNAGNWE</sequence>
<dbReference type="RefSeq" id="WP_250721899.1">
    <property type="nucleotide sequence ID" value="NZ_CP098400.1"/>
</dbReference>
<protein>
    <submittedName>
        <fullName evidence="2">Uncharacterized protein</fullName>
    </submittedName>
</protein>
<evidence type="ECO:0000313" key="2">
    <source>
        <dbReference type="EMBL" id="URW78535.1"/>
    </source>
</evidence>
<keyword evidence="1" id="KW-1133">Transmembrane helix</keyword>
<keyword evidence="1" id="KW-0812">Transmembrane</keyword>
<evidence type="ECO:0000313" key="3">
    <source>
        <dbReference type="Proteomes" id="UP001056426"/>
    </source>
</evidence>
<organism evidence="2 3">
    <name type="scientific">Xiashengella succiniciproducens</name>
    <dbReference type="NCBI Taxonomy" id="2949635"/>
    <lineage>
        <taxon>Bacteria</taxon>
        <taxon>Pseudomonadati</taxon>
        <taxon>Bacteroidota</taxon>
        <taxon>Bacteroidia</taxon>
        <taxon>Marinilabiliales</taxon>
        <taxon>Marinilabiliaceae</taxon>
        <taxon>Xiashengella</taxon>
    </lineage>
</organism>
<evidence type="ECO:0000256" key="1">
    <source>
        <dbReference type="SAM" id="Phobius"/>
    </source>
</evidence>
<dbReference type="Proteomes" id="UP001056426">
    <property type="component" value="Chromosome"/>
</dbReference>
<proteinExistence type="predicted"/>
<gene>
    <name evidence="2" type="ORF">M9189_06620</name>
</gene>
<keyword evidence="1" id="KW-0472">Membrane</keyword>